<evidence type="ECO:0000313" key="8">
    <source>
        <dbReference type="EMBL" id="KAJ0963258.1"/>
    </source>
</evidence>
<feature type="compositionally biased region" description="Basic and acidic residues" evidence="6">
    <location>
        <begin position="56"/>
        <end position="65"/>
    </location>
</feature>
<feature type="compositionally biased region" description="Basic and acidic residues" evidence="6">
    <location>
        <begin position="339"/>
        <end position="350"/>
    </location>
</feature>
<feature type="compositionally biased region" description="Basic and acidic residues" evidence="6">
    <location>
        <begin position="306"/>
        <end position="317"/>
    </location>
</feature>
<sequence length="504" mass="56108">MNDMVPDWNMEDDSSRSFSRMLSPTNHKPELSELLWRNGHVVMQSQTNRKPVSIENESKQDQKNEEGIKWSLFQEDESGSWLQYALDDSIEKDFSSYFFCDASIADDTAEDKLAEDAATEEKNMKFGAFGDKQSTLPVQENTISEQPSLVFKSNTMLPPEPCVIDSIPKNHNSGNSGWGSVNFSQFGRPLKSVLELPHPQSGVKGSGYVDRVNAVEPSSMVSIEMSVSGSNQVQNQVDPRQNMSDNATASLPRGAKEDTLISVSHERARIDPCDTSVTSSSGGSGCSFGRMRVQSASNQSRKRKGRDVAELECHSEETEYESVEAEKQVQRSASARRSRAAEVHNLSERRRRDRINEKMRALQELIPHCNKSDKASMLDEAIEYLKALQQQVQIMWMGSGMAPMMFPGVQQYMSRFGMGIPHVPMPSIPHAIQLPGVSPLLNQSIPSGLANLVNFPNQMQNVHVPDQYAHGIAPQAMNTSTYRSQRVQLNQTAAPANPRNRRNG</sequence>
<dbReference type="SUPFAM" id="SSF47459">
    <property type="entry name" value="HLH, helix-loop-helix DNA-binding domain"/>
    <property type="match status" value="1"/>
</dbReference>
<feature type="region of interest" description="Disordered" evidence="6">
    <location>
        <begin position="45"/>
        <end position="65"/>
    </location>
</feature>
<keyword evidence="3" id="KW-0805">Transcription regulation</keyword>
<gene>
    <name evidence="8" type="ORF">J5N97_028380</name>
</gene>
<feature type="region of interest" description="Disordered" evidence="6">
    <location>
        <begin position="230"/>
        <end position="254"/>
    </location>
</feature>
<keyword evidence="9" id="KW-1185">Reference proteome</keyword>
<dbReference type="PROSITE" id="PS50888">
    <property type="entry name" value="BHLH"/>
    <property type="match status" value="1"/>
</dbReference>
<keyword evidence="5" id="KW-0539">Nucleus</keyword>
<dbReference type="InterPro" id="IPR044273">
    <property type="entry name" value="PIF3-like"/>
</dbReference>
<dbReference type="InterPro" id="IPR011598">
    <property type="entry name" value="bHLH_dom"/>
</dbReference>
<evidence type="ECO:0000256" key="3">
    <source>
        <dbReference type="ARBA" id="ARBA00023015"/>
    </source>
</evidence>
<dbReference type="SMART" id="SM00353">
    <property type="entry name" value="HLH"/>
    <property type="match status" value="1"/>
</dbReference>
<evidence type="ECO:0000313" key="9">
    <source>
        <dbReference type="Proteomes" id="UP001085076"/>
    </source>
</evidence>
<dbReference type="FunFam" id="4.10.280.10:FF:000004">
    <property type="entry name" value="Basic helix-loop-helix transcription factor"/>
    <property type="match status" value="1"/>
</dbReference>
<dbReference type="AlphaFoldDB" id="A0A9D5H4R9"/>
<organism evidence="8 9">
    <name type="scientific">Dioscorea zingiberensis</name>
    <dbReference type="NCBI Taxonomy" id="325984"/>
    <lineage>
        <taxon>Eukaryota</taxon>
        <taxon>Viridiplantae</taxon>
        <taxon>Streptophyta</taxon>
        <taxon>Embryophyta</taxon>
        <taxon>Tracheophyta</taxon>
        <taxon>Spermatophyta</taxon>
        <taxon>Magnoliopsida</taxon>
        <taxon>Liliopsida</taxon>
        <taxon>Dioscoreales</taxon>
        <taxon>Dioscoreaceae</taxon>
        <taxon>Dioscorea</taxon>
    </lineage>
</organism>
<dbReference type="Proteomes" id="UP001085076">
    <property type="component" value="Miscellaneous, Linkage group lg09"/>
</dbReference>
<evidence type="ECO:0000256" key="4">
    <source>
        <dbReference type="ARBA" id="ARBA00023163"/>
    </source>
</evidence>
<dbReference type="Gene3D" id="4.10.280.10">
    <property type="entry name" value="Helix-loop-helix DNA-binding domain"/>
    <property type="match status" value="1"/>
</dbReference>
<reference evidence="8" key="1">
    <citation type="submission" date="2021-03" db="EMBL/GenBank/DDBJ databases">
        <authorList>
            <person name="Li Z."/>
            <person name="Yang C."/>
        </authorList>
    </citation>
    <scope>NUCLEOTIDE SEQUENCE</scope>
    <source>
        <strain evidence="8">Dzin_1.0</strain>
        <tissue evidence="8">Leaf</tissue>
    </source>
</reference>
<evidence type="ECO:0000256" key="5">
    <source>
        <dbReference type="ARBA" id="ARBA00023242"/>
    </source>
</evidence>
<comment type="similarity">
    <text evidence="2">Belongs to the bHLH protein family.</text>
</comment>
<comment type="caution">
    <text evidence="8">The sequence shown here is derived from an EMBL/GenBank/DDBJ whole genome shotgun (WGS) entry which is preliminary data.</text>
</comment>
<protein>
    <recommendedName>
        <fullName evidence="7">BHLH domain-containing protein</fullName>
    </recommendedName>
</protein>
<dbReference type="GO" id="GO:0046983">
    <property type="term" value="F:protein dimerization activity"/>
    <property type="evidence" value="ECO:0007669"/>
    <property type="project" value="InterPro"/>
</dbReference>
<evidence type="ECO:0000259" key="7">
    <source>
        <dbReference type="PROSITE" id="PS50888"/>
    </source>
</evidence>
<evidence type="ECO:0000256" key="2">
    <source>
        <dbReference type="ARBA" id="ARBA00005510"/>
    </source>
</evidence>
<dbReference type="PANTHER" id="PTHR46807:SF7">
    <property type="entry name" value="BHLH DOMAIN-CONTAINING PROTEIN"/>
    <property type="match status" value="1"/>
</dbReference>
<evidence type="ECO:0000256" key="6">
    <source>
        <dbReference type="SAM" id="MobiDB-lite"/>
    </source>
</evidence>
<dbReference type="OrthoDB" id="690068at2759"/>
<comment type="subcellular location">
    <subcellularLocation>
        <location evidence="1">Nucleus</location>
    </subcellularLocation>
</comment>
<feature type="region of interest" description="Disordered" evidence="6">
    <location>
        <begin position="272"/>
        <end position="350"/>
    </location>
</feature>
<accession>A0A9D5H4R9</accession>
<dbReference type="EMBL" id="JAGGNH010000009">
    <property type="protein sequence ID" value="KAJ0963258.1"/>
    <property type="molecule type" value="Genomic_DNA"/>
</dbReference>
<dbReference type="InterPro" id="IPR036638">
    <property type="entry name" value="HLH_DNA-bd_sf"/>
</dbReference>
<keyword evidence="4" id="KW-0804">Transcription</keyword>
<proteinExistence type="inferred from homology"/>
<dbReference type="Pfam" id="PF00010">
    <property type="entry name" value="HLH"/>
    <property type="match status" value="1"/>
</dbReference>
<dbReference type="GO" id="GO:0005634">
    <property type="term" value="C:nucleus"/>
    <property type="evidence" value="ECO:0007669"/>
    <property type="project" value="UniProtKB-SubCell"/>
</dbReference>
<evidence type="ECO:0000256" key="1">
    <source>
        <dbReference type="ARBA" id="ARBA00004123"/>
    </source>
</evidence>
<feature type="compositionally biased region" description="Polar residues" evidence="6">
    <location>
        <begin position="230"/>
        <end position="249"/>
    </location>
</feature>
<dbReference type="CDD" id="cd11445">
    <property type="entry name" value="bHLH_AtPIF_like"/>
    <property type="match status" value="1"/>
</dbReference>
<reference evidence="8" key="2">
    <citation type="journal article" date="2022" name="Hortic Res">
        <title>The genome of Dioscorea zingiberensis sheds light on the biosynthesis, origin and evolution of the medicinally important diosgenin saponins.</title>
        <authorList>
            <person name="Li Y."/>
            <person name="Tan C."/>
            <person name="Li Z."/>
            <person name="Guo J."/>
            <person name="Li S."/>
            <person name="Chen X."/>
            <person name="Wang C."/>
            <person name="Dai X."/>
            <person name="Yang H."/>
            <person name="Song W."/>
            <person name="Hou L."/>
            <person name="Xu J."/>
            <person name="Tong Z."/>
            <person name="Xu A."/>
            <person name="Yuan X."/>
            <person name="Wang W."/>
            <person name="Yang Q."/>
            <person name="Chen L."/>
            <person name="Sun Z."/>
            <person name="Wang K."/>
            <person name="Pan B."/>
            <person name="Chen J."/>
            <person name="Bao Y."/>
            <person name="Liu F."/>
            <person name="Qi X."/>
            <person name="Gang D.R."/>
            <person name="Wen J."/>
            <person name="Li J."/>
        </authorList>
    </citation>
    <scope>NUCLEOTIDE SEQUENCE</scope>
    <source>
        <strain evidence="8">Dzin_1.0</strain>
    </source>
</reference>
<dbReference type="GO" id="GO:0003700">
    <property type="term" value="F:DNA-binding transcription factor activity"/>
    <property type="evidence" value="ECO:0007669"/>
    <property type="project" value="InterPro"/>
</dbReference>
<dbReference type="PANTHER" id="PTHR46807">
    <property type="entry name" value="TRANSCRIPTION FACTOR PIF3"/>
    <property type="match status" value="1"/>
</dbReference>
<dbReference type="InterPro" id="IPR047265">
    <property type="entry name" value="PIF1-like_bHLH"/>
</dbReference>
<feature type="domain" description="BHLH" evidence="7">
    <location>
        <begin position="339"/>
        <end position="388"/>
    </location>
</feature>
<name>A0A9D5H4R9_9LILI</name>
<feature type="region of interest" description="Disordered" evidence="6">
    <location>
        <begin position="1"/>
        <end position="24"/>
    </location>
</feature>